<dbReference type="PANTHER" id="PTHR12649">
    <property type="entry name" value="PEPTIDYL-TRNA HYDROLASE 2"/>
    <property type="match status" value="1"/>
</dbReference>
<evidence type="ECO:0000256" key="2">
    <source>
        <dbReference type="ARBA" id="ARBA00013260"/>
    </source>
</evidence>
<keyword evidence="8" id="KW-1185">Reference proteome</keyword>
<evidence type="ECO:0000256" key="5">
    <source>
        <dbReference type="ARBA" id="ARBA00048707"/>
    </source>
</evidence>
<organism evidence="7 8">
    <name type="scientific">Promethearchaeum syntrophicum</name>
    <dbReference type="NCBI Taxonomy" id="2594042"/>
    <lineage>
        <taxon>Archaea</taxon>
        <taxon>Promethearchaeati</taxon>
        <taxon>Promethearchaeota</taxon>
        <taxon>Promethearchaeia</taxon>
        <taxon>Promethearchaeales</taxon>
        <taxon>Promethearchaeaceae</taxon>
        <taxon>Promethearchaeum</taxon>
    </lineage>
</organism>
<dbReference type="NCBIfam" id="NF003314">
    <property type="entry name" value="PRK04322.1"/>
    <property type="match status" value="1"/>
</dbReference>
<keyword evidence="3 7" id="KW-0378">Hydrolase</keyword>
<dbReference type="AlphaFoldDB" id="A0A5B9D9C1"/>
<dbReference type="OrthoDB" id="6075at2157"/>
<proteinExistence type="inferred from homology"/>
<protein>
    <recommendedName>
        <fullName evidence="6">Peptidyl-tRNA hydrolase</fullName>
        <ecNumber evidence="2">3.1.1.29</ecNumber>
    </recommendedName>
</protein>
<reference evidence="7 8" key="1">
    <citation type="journal article" date="2020" name="Nature">
        <title>Isolation of an archaeon at the prokaryote-eukaryote interface.</title>
        <authorList>
            <person name="Imachi H."/>
            <person name="Nobu M.K."/>
            <person name="Nakahara N."/>
            <person name="Morono Y."/>
            <person name="Ogawara M."/>
            <person name="Takaki Y."/>
            <person name="Takano Y."/>
            <person name="Uematsu K."/>
            <person name="Ikuta T."/>
            <person name="Ito M."/>
            <person name="Matsui Y."/>
            <person name="Miyazaki M."/>
            <person name="Murata K."/>
            <person name="Saito Y."/>
            <person name="Sakai S."/>
            <person name="Song C."/>
            <person name="Tasumi E."/>
            <person name="Yamanaka Y."/>
            <person name="Yamaguchi T."/>
            <person name="Kamagata Y."/>
            <person name="Tamaki H."/>
            <person name="Takai K."/>
        </authorList>
    </citation>
    <scope>NUCLEOTIDE SEQUENCE [LARGE SCALE GENOMIC DNA]</scope>
    <source>
        <strain evidence="7 8">MK-D1</strain>
    </source>
</reference>
<dbReference type="CDD" id="cd02430">
    <property type="entry name" value="PTH2"/>
    <property type="match status" value="1"/>
</dbReference>
<gene>
    <name evidence="7" type="primary">pth2</name>
    <name evidence="7" type="ORF">DSAG12_01510</name>
</gene>
<dbReference type="EC" id="3.1.1.29" evidence="2"/>
<dbReference type="FunFam" id="3.40.1490.10:FF:000001">
    <property type="entry name" value="Peptidyl-tRNA hydrolase 2"/>
    <property type="match status" value="1"/>
</dbReference>
<dbReference type="InterPro" id="IPR023476">
    <property type="entry name" value="Pep_tRNA_hydro_II_dom_sf"/>
</dbReference>
<dbReference type="Proteomes" id="UP000321408">
    <property type="component" value="Chromosome"/>
</dbReference>
<dbReference type="SUPFAM" id="SSF102462">
    <property type="entry name" value="Peptidyl-tRNA hydrolase II"/>
    <property type="match status" value="1"/>
</dbReference>
<evidence type="ECO:0000256" key="4">
    <source>
        <dbReference type="ARBA" id="ARBA00038050"/>
    </source>
</evidence>
<sequence>MSLKIKYKQVIVLRTDIKMSVGKKVAQGCHASVIAVENARKMTPSILGSWGNEGQRKIALKVQTEEDLIDVYQLAKSLHLPCSIIQDAGLTQLAPGTKTAVGIGPALSSDIDKITKTLKLL</sequence>
<dbReference type="Gene3D" id="3.40.1490.10">
    <property type="entry name" value="Bit1"/>
    <property type="match status" value="1"/>
</dbReference>
<dbReference type="KEGG" id="psyt:DSAG12_01510"/>
<reference evidence="7 8" key="2">
    <citation type="journal article" date="2024" name="Int. J. Syst. Evol. Microbiol.">
        <title>Promethearchaeum syntrophicum gen. nov., sp. nov., an anaerobic, obligately syntrophic archaeon, the first isolate of the lineage 'Asgard' archaea, and proposal of the new archaeal phylum Promethearchaeota phyl. nov. and kingdom Promethearchaeati regn. nov.</title>
        <authorList>
            <person name="Imachi H."/>
            <person name="Nobu M.K."/>
            <person name="Kato S."/>
            <person name="Takaki Y."/>
            <person name="Miyazaki M."/>
            <person name="Miyata M."/>
            <person name="Ogawara M."/>
            <person name="Saito Y."/>
            <person name="Sakai S."/>
            <person name="Tahara Y.O."/>
            <person name="Takano Y."/>
            <person name="Tasumi E."/>
            <person name="Uematsu K."/>
            <person name="Yoshimura T."/>
            <person name="Itoh T."/>
            <person name="Ohkuma M."/>
            <person name="Takai K."/>
        </authorList>
    </citation>
    <scope>NUCLEOTIDE SEQUENCE [LARGE SCALE GENOMIC DNA]</scope>
    <source>
        <strain evidence="7 8">MK-D1</strain>
    </source>
</reference>
<dbReference type="Pfam" id="PF01981">
    <property type="entry name" value="PTH2"/>
    <property type="match status" value="1"/>
</dbReference>
<evidence type="ECO:0000256" key="6">
    <source>
        <dbReference type="ARBA" id="ARBA00050038"/>
    </source>
</evidence>
<dbReference type="InterPro" id="IPR002833">
    <property type="entry name" value="PTH2"/>
</dbReference>
<dbReference type="GO" id="GO:0004045">
    <property type="term" value="F:peptidyl-tRNA hydrolase activity"/>
    <property type="evidence" value="ECO:0007669"/>
    <property type="project" value="UniProtKB-EC"/>
</dbReference>
<comment type="similarity">
    <text evidence="4">Belongs to the PTH2 family.</text>
</comment>
<dbReference type="NCBIfam" id="TIGR00283">
    <property type="entry name" value="arch_pth2"/>
    <property type="match status" value="1"/>
</dbReference>
<dbReference type="RefSeq" id="WP_147662585.1">
    <property type="nucleotide sequence ID" value="NZ_CP042905.2"/>
</dbReference>
<evidence type="ECO:0000313" key="7">
    <source>
        <dbReference type="EMBL" id="QEE15683.1"/>
    </source>
</evidence>
<dbReference type="PANTHER" id="PTHR12649:SF11">
    <property type="entry name" value="PEPTIDYL-TRNA HYDROLASE 2, MITOCHONDRIAL"/>
    <property type="match status" value="1"/>
</dbReference>
<evidence type="ECO:0000313" key="8">
    <source>
        <dbReference type="Proteomes" id="UP000321408"/>
    </source>
</evidence>
<comment type="function">
    <text evidence="1">The natural substrate for this enzyme may be peptidyl-tRNAs which drop off the ribosome during protein synthesis.</text>
</comment>
<comment type="catalytic activity">
    <reaction evidence="5">
        <text>an N-acyl-L-alpha-aminoacyl-tRNA + H2O = an N-acyl-L-amino acid + a tRNA + H(+)</text>
        <dbReference type="Rhea" id="RHEA:54448"/>
        <dbReference type="Rhea" id="RHEA-COMP:10123"/>
        <dbReference type="Rhea" id="RHEA-COMP:13883"/>
        <dbReference type="ChEBI" id="CHEBI:15377"/>
        <dbReference type="ChEBI" id="CHEBI:15378"/>
        <dbReference type="ChEBI" id="CHEBI:59874"/>
        <dbReference type="ChEBI" id="CHEBI:78442"/>
        <dbReference type="ChEBI" id="CHEBI:138191"/>
        <dbReference type="EC" id="3.1.1.29"/>
    </reaction>
</comment>
<evidence type="ECO:0000256" key="1">
    <source>
        <dbReference type="ARBA" id="ARBA00003043"/>
    </source>
</evidence>
<dbReference type="GeneID" id="41329504"/>
<dbReference type="GO" id="GO:0005829">
    <property type="term" value="C:cytosol"/>
    <property type="evidence" value="ECO:0007669"/>
    <property type="project" value="TreeGrafter"/>
</dbReference>
<accession>A0A5B9D9C1</accession>
<name>A0A5B9D9C1_9ARCH</name>
<dbReference type="EMBL" id="CP042905">
    <property type="protein sequence ID" value="QEE15683.1"/>
    <property type="molecule type" value="Genomic_DNA"/>
</dbReference>
<evidence type="ECO:0000256" key="3">
    <source>
        <dbReference type="ARBA" id="ARBA00022801"/>
    </source>
</evidence>